<proteinExistence type="inferred from homology"/>
<dbReference type="CDD" id="cd06849">
    <property type="entry name" value="lipoyl_domain"/>
    <property type="match status" value="1"/>
</dbReference>
<evidence type="ECO:0000256" key="11">
    <source>
        <dbReference type="RuleBase" id="RU361138"/>
    </source>
</evidence>
<accession>A0ABU5F7Z4</accession>
<sequence>MAIEQVVMPKGGESISEGTLNRWFKPDGAFVKADEPLFEMGTDKASQEVVAPVAGVVKHLVKEGETLPVGAAVAQIDTDAKAPAAGAAPAPAKPQAAAAAPAPKDGAIPSPAAARVLAEAGVSAADVKGTGPNGRILKEDAVAATTAKAPDANGRPPAEAKPAPAAPSAPPRAPGERVTREPMSKIRKTIANRLLDSQNTTATLTTFNEADMTAIQDLRAKYNDKFEKKFGVKLGFMSVFAKAAVEALKSFPLVNARIDGDQIVHQHFYDIGVAVSTEKGLMVPVIRDVDKLGFADIEKSIAAVAKKARDGKITYADLEGGTFTITNGGIFGSMMSTPILNPPQVAILGMHSIQKRAVVVNDQVVVRPMMYLALSYDHRLIDGREAVQFLVRIKDCVENPERILFEV</sequence>
<evidence type="ECO:0000256" key="3">
    <source>
        <dbReference type="ARBA" id="ARBA00007317"/>
    </source>
</evidence>
<dbReference type="InterPro" id="IPR036625">
    <property type="entry name" value="E3-bd_dom_sf"/>
</dbReference>
<dbReference type="RefSeq" id="WP_320688790.1">
    <property type="nucleotide sequence ID" value="NZ_JAXBLV010000214.1"/>
</dbReference>
<dbReference type="Pfam" id="PF00364">
    <property type="entry name" value="Biotin_lipoyl"/>
    <property type="match status" value="1"/>
</dbReference>
<dbReference type="Proteomes" id="UP001272242">
    <property type="component" value="Unassembled WGS sequence"/>
</dbReference>
<dbReference type="SUPFAM" id="SSF47005">
    <property type="entry name" value="Peripheral subunit-binding domain of 2-oxo acid dehydrogenase complex"/>
    <property type="match status" value="1"/>
</dbReference>
<dbReference type="PROSITE" id="PS00189">
    <property type="entry name" value="LIPOYL"/>
    <property type="match status" value="1"/>
</dbReference>
<dbReference type="InterPro" id="IPR003016">
    <property type="entry name" value="2-oxoA_DH_lipoyl-BS"/>
</dbReference>
<dbReference type="PANTHER" id="PTHR43416:SF5">
    <property type="entry name" value="DIHYDROLIPOYLLYSINE-RESIDUE SUCCINYLTRANSFERASE COMPONENT OF 2-OXOGLUTARATE DEHYDROGENASE COMPLEX, MITOCHONDRIAL"/>
    <property type="match status" value="1"/>
</dbReference>
<comment type="caution">
    <text evidence="15">The sequence shown here is derived from an EMBL/GenBank/DDBJ whole genome shotgun (WGS) entry which is preliminary data.</text>
</comment>
<evidence type="ECO:0000256" key="9">
    <source>
        <dbReference type="ARBA" id="ARBA00023315"/>
    </source>
</evidence>
<dbReference type="EC" id="2.3.1.61" evidence="4 11"/>
<dbReference type="InterPro" id="IPR023213">
    <property type="entry name" value="CAT-like_dom_sf"/>
</dbReference>
<dbReference type="PROSITE" id="PS51826">
    <property type="entry name" value="PSBD"/>
    <property type="match status" value="1"/>
</dbReference>
<dbReference type="Gene3D" id="3.30.559.10">
    <property type="entry name" value="Chloramphenicol acetyltransferase-like domain"/>
    <property type="match status" value="1"/>
</dbReference>
<dbReference type="InterPro" id="IPR000089">
    <property type="entry name" value="Biotin_lipoyl"/>
</dbReference>
<comment type="catalytic activity">
    <reaction evidence="10 11">
        <text>N(6)-[(R)-dihydrolipoyl]-L-lysyl-[protein] + succinyl-CoA = N(6)-[(R)-S(8)-succinyldihydrolipoyl]-L-lysyl-[protein] + CoA</text>
        <dbReference type="Rhea" id="RHEA:15213"/>
        <dbReference type="Rhea" id="RHEA-COMP:10475"/>
        <dbReference type="Rhea" id="RHEA-COMP:20092"/>
        <dbReference type="ChEBI" id="CHEBI:57287"/>
        <dbReference type="ChEBI" id="CHEBI:57292"/>
        <dbReference type="ChEBI" id="CHEBI:83100"/>
        <dbReference type="ChEBI" id="CHEBI:83120"/>
        <dbReference type="EC" id="2.3.1.61"/>
    </reaction>
</comment>
<feature type="compositionally biased region" description="Basic and acidic residues" evidence="12">
    <location>
        <begin position="174"/>
        <end position="183"/>
    </location>
</feature>
<dbReference type="Pfam" id="PF02817">
    <property type="entry name" value="E3_binding"/>
    <property type="match status" value="1"/>
</dbReference>
<evidence type="ECO:0000313" key="15">
    <source>
        <dbReference type="EMBL" id="MDY3562468.1"/>
    </source>
</evidence>
<feature type="domain" description="Lipoyl-binding" evidence="13">
    <location>
        <begin position="3"/>
        <end position="77"/>
    </location>
</feature>
<evidence type="ECO:0000256" key="1">
    <source>
        <dbReference type="ARBA" id="ARBA00004052"/>
    </source>
</evidence>
<feature type="compositionally biased region" description="Low complexity" evidence="12">
    <location>
        <begin position="144"/>
        <end position="163"/>
    </location>
</feature>
<reference evidence="16" key="1">
    <citation type="journal article" date="2023" name="Mar. Drugs">
        <title>Gemmata algarum, a Novel Planctomycete Isolated from an Algal Mat, Displays Antimicrobial Activity.</title>
        <authorList>
            <person name="Kumar G."/>
            <person name="Kallscheuer N."/>
            <person name="Kashif M."/>
            <person name="Ahamad S."/>
            <person name="Jagadeeshwari U."/>
            <person name="Pannikurungottu S."/>
            <person name="Haufschild T."/>
            <person name="Kabuu M."/>
            <person name="Sasikala C."/>
            <person name="Jogler C."/>
            <person name="Ramana C."/>
        </authorList>
    </citation>
    <scope>NUCLEOTIDE SEQUENCE [LARGE SCALE GENOMIC DNA]</scope>
    <source>
        <strain evidence="16">JC673</strain>
    </source>
</reference>
<dbReference type="Gene3D" id="2.40.50.100">
    <property type="match status" value="1"/>
</dbReference>
<dbReference type="PANTHER" id="PTHR43416">
    <property type="entry name" value="DIHYDROLIPOYLLYSINE-RESIDUE SUCCINYLTRANSFERASE COMPONENT OF 2-OXOGLUTARATE DEHYDROGENASE COMPLEX, MITOCHONDRIAL-RELATED"/>
    <property type="match status" value="1"/>
</dbReference>
<organism evidence="15 16">
    <name type="scientific">Gemmata algarum</name>
    <dbReference type="NCBI Taxonomy" id="2975278"/>
    <lineage>
        <taxon>Bacteria</taxon>
        <taxon>Pseudomonadati</taxon>
        <taxon>Planctomycetota</taxon>
        <taxon>Planctomycetia</taxon>
        <taxon>Gemmatales</taxon>
        <taxon>Gemmataceae</taxon>
        <taxon>Gemmata</taxon>
    </lineage>
</organism>
<keyword evidence="8 11" id="KW-0450">Lipoyl</keyword>
<dbReference type="SUPFAM" id="SSF52777">
    <property type="entry name" value="CoA-dependent acyltransferases"/>
    <property type="match status" value="1"/>
</dbReference>
<evidence type="ECO:0000256" key="2">
    <source>
        <dbReference type="ARBA" id="ARBA00005145"/>
    </source>
</evidence>
<dbReference type="GO" id="GO:0004149">
    <property type="term" value="F:dihydrolipoyllysine-residue succinyltransferase activity"/>
    <property type="evidence" value="ECO:0007669"/>
    <property type="project" value="UniProtKB-EC"/>
</dbReference>
<evidence type="ECO:0000256" key="6">
    <source>
        <dbReference type="ARBA" id="ARBA00022532"/>
    </source>
</evidence>
<evidence type="ECO:0000256" key="7">
    <source>
        <dbReference type="ARBA" id="ARBA00022679"/>
    </source>
</evidence>
<comment type="cofactor">
    <cofactor evidence="11">
        <name>(R)-lipoate</name>
        <dbReference type="ChEBI" id="CHEBI:83088"/>
    </cofactor>
    <text evidence="11">Binds 1 lipoyl cofactor covalently.</text>
</comment>
<comment type="pathway">
    <text evidence="2 11">Amino-acid degradation; L-lysine degradation via saccharopine pathway; glutaryl-CoA from L-lysine: step 6/6.</text>
</comment>
<dbReference type="EMBL" id="JAXBLV010000214">
    <property type="protein sequence ID" value="MDY3562468.1"/>
    <property type="molecule type" value="Genomic_DNA"/>
</dbReference>
<dbReference type="NCBIfam" id="TIGR01347">
    <property type="entry name" value="sucB"/>
    <property type="match status" value="1"/>
</dbReference>
<gene>
    <name evidence="15" type="primary">odhB</name>
    <name evidence="15" type="ORF">R5W23_003934</name>
</gene>
<evidence type="ECO:0000256" key="4">
    <source>
        <dbReference type="ARBA" id="ARBA00012945"/>
    </source>
</evidence>
<keyword evidence="6 11" id="KW-0816">Tricarboxylic acid cycle</keyword>
<dbReference type="InterPro" id="IPR006255">
    <property type="entry name" value="SucB"/>
</dbReference>
<comment type="similarity">
    <text evidence="3 11">Belongs to the 2-oxoacid dehydrogenase family.</text>
</comment>
<dbReference type="Pfam" id="PF00198">
    <property type="entry name" value="2-oxoacid_dh"/>
    <property type="match status" value="1"/>
</dbReference>
<evidence type="ECO:0000259" key="13">
    <source>
        <dbReference type="PROSITE" id="PS50968"/>
    </source>
</evidence>
<dbReference type="InterPro" id="IPR001078">
    <property type="entry name" value="2-oxoacid_DH_actylTfrase"/>
</dbReference>
<dbReference type="SUPFAM" id="SSF51230">
    <property type="entry name" value="Single hybrid motif"/>
    <property type="match status" value="1"/>
</dbReference>
<keyword evidence="7 11" id="KW-0808">Transferase</keyword>
<evidence type="ECO:0000256" key="12">
    <source>
        <dbReference type="SAM" id="MobiDB-lite"/>
    </source>
</evidence>
<evidence type="ECO:0000259" key="14">
    <source>
        <dbReference type="PROSITE" id="PS51826"/>
    </source>
</evidence>
<evidence type="ECO:0000313" key="16">
    <source>
        <dbReference type="Proteomes" id="UP001272242"/>
    </source>
</evidence>
<feature type="domain" description="Peripheral subunit-binding (PSBD)" evidence="14">
    <location>
        <begin position="108"/>
        <end position="145"/>
    </location>
</feature>
<feature type="region of interest" description="Disordered" evidence="12">
    <location>
        <begin position="144"/>
        <end position="183"/>
    </location>
</feature>
<protein>
    <recommendedName>
        <fullName evidence="5 11">Dihydrolipoyllysine-residue succinyltransferase component of 2-oxoglutarate dehydrogenase complex</fullName>
        <ecNumber evidence="4 11">2.3.1.61</ecNumber>
    </recommendedName>
    <alternativeName>
        <fullName evidence="11">2-oxoglutarate dehydrogenase complex component E2</fullName>
    </alternativeName>
</protein>
<feature type="compositionally biased region" description="Pro residues" evidence="12">
    <location>
        <begin position="164"/>
        <end position="173"/>
    </location>
</feature>
<dbReference type="InterPro" id="IPR050537">
    <property type="entry name" value="2-oxoacid_dehydrogenase"/>
</dbReference>
<dbReference type="PROSITE" id="PS50968">
    <property type="entry name" value="BIOTINYL_LIPOYL"/>
    <property type="match status" value="1"/>
</dbReference>
<evidence type="ECO:0000256" key="8">
    <source>
        <dbReference type="ARBA" id="ARBA00022823"/>
    </source>
</evidence>
<comment type="function">
    <text evidence="1 11">E2 component of the 2-oxoglutarate dehydrogenase (OGDH) complex which catalyzes the second step in the conversion of 2-oxoglutarate to succinyl-CoA and CO(2).</text>
</comment>
<keyword evidence="9 11" id="KW-0012">Acyltransferase</keyword>
<name>A0ABU5F7Z4_9BACT</name>
<keyword evidence="16" id="KW-1185">Reference proteome</keyword>
<evidence type="ECO:0000256" key="10">
    <source>
        <dbReference type="ARBA" id="ARBA00052761"/>
    </source>
</evidence>
<dbReference type="NCBIfam" id="NF004309">
    <property type="entry name" value="PRK05704.1"/>
    <property type="match status" value="1"/>
</dbReference>
<evidence type="ECO:0000256" key="5">
    <source>
        <dbReference type="ARBA" id="ARBA00019511"/>
    </source>
</evidence>
<dbReference type="InterPro" id="IPR004167">
    <property type="entry name" value="PSBD"/>
</dbReference>
<dbReference type="Gene3D" id="4.10.320.10">
    <property type="entry name" value="E3-binding domain"/>
    <property type="match status" value="1"/>
</dbReference>
<dbReference type="InterPro" id="IPR011053">
    <property type="entry name" value="Single_hybrid_motif"/>
</dbReference>